<evidence type="ECO:0000313" key="2">
    <source>
        <dbReference type="Proteomes" id="UP000694567"/>
    </source>
</evidence>
<reference evidence="1" key="1">
    <citation type="submission" date="2025-08" db="UniProtKB">
        <authorList>
            <consortium name="Ensembl"/>
        </authorList>
    </citation>
    <scope>IDENTIFICATION</scope>
</reference>
<reference evidence="1" key="2">
    <citation type="submission" date="2025-09" db="UniProtKB">
        <authorList>
            <consortium name="Ensembl"/>
        </authorList>
    </citation>
    <scope>IDENTIFICATION</scope>
</reference>
<dbReference type="Ensembl" id="ENSBOBT00000011841.1">
    <property type="protein sequence ID" value="ENSBOBP00000011559.1"/>
    <property type="gene ID" value="ENSBOBG00000007366.1"/>
</dbReference>
<keyword evidence="2" id="KW-1185">Reference proteome</keyword>
<dbReference type="AlphaFoldDB" id="A0A8C0F1B6"/>
<organism evidence="1 2">
    <name type="scientific">Bubo bubo</name>
    <name type="common">Eurasian eagle-owl</name>
    <name type="synonym">Strix bubo</name>
    <dbReference type="NCBI Taxonomy" id="30461"/>
    <lineage>
        <taxon>Eukaryota</taxon>
        <taxon>Metazoa</taxon>
        <taxon>Chordata</taxon>
        <taxon>Craniata</taxon>
        <taxon>Vertebrata</taxon>
        <taxon>Euteleostomi</taxon>
        <taxon>Archelosauria</taxon>
        <taxon>Archosauria</taxon>
        <taxon>Dinosauria</taxon>
        <taxon>Saurischia</taxon>
        <taxon>Theropoda</taxon>
        <taxon>Coelurosauria</taxon>
        <taxon>Aves</taxon>
        <taxon>Neognathae</taxon>
        <taxon>Neoaves</taxon>
        <taxon>Telluraves</taxon>
        <taxon>Strigiformes</taxon>
        <taxon>Strigidae</taxon>
        <taxon>Bubo</taxon>
    </lineage>
</organism>
<name>A0A8C0F1B6_BUBBB</name>
<evidence type="ECO:0000313" key="1">
    <source>
        <dbReference type="Ensembl" id="ENSBOBP00000011559.1"/>
    </source>
</evidence>
<dbReference type="Proteomes" id="UP000694567">
    <property type="component" value="Unplaced"/>
</dbReference>
<accession>A0A8C0F1B6</accession>
<proteinExistence type="predicted"/>
<protein>
    <submittedName>
        <fullName evidence="1">Uncharacterized protein</fullName>
    </submittedName>
</protein>
<sequence length="111" mass="12737">QQQLFYIHRACKSGSLFQSGCKLKLALRSAPAPCHEQCLQHGNPTFSYPNPPIIRCLGHPTPLTQKYENKTPLILKGFFKFMMPQGFLKFKLYTRCCYCSCCPGHFHEPLK</sequence>